<organism evidence="8 9">
    <name type="scientific">Emericella nidulans (strain FGSC A4 / ATCC 38163 / CBS 112.46 / NRRL 194 / M139)</name>
    <name type="common">Aspergillus nidulans</name>
    <dbReference type="NCBI Taxonomy" id="227321"/>
    <lineage>
        <taxon>Eukaryota</taxon>
        <taxon>Fungi</taxon>
        <taxon>Dikarya</taxon>
        <taxon>Ascomycota</taxon>
        <taxon>Pezizomycotina</taxon>
        <taxon>Eurotiomycetes</taxon>
        <taxon>Eurotiomycetidae</taxon>
        <taxon>Eurotiales</taxon>
        <taxon>Aspergillaceae</taxon>
        <taxon>Aspergillus</taxon>
        <taxon>Aspergillus subgen. Nidulantes</taxon>
    </lineage>
</organism>
<dbReference type="InterPro" id="IPR002293">
    <property type="entry name" value="AA/rel_permease1"/>
</dbReference>
<feature type="transmembrane region" description="Helical" evidence="7">
    <location>
        <begin position="364"/>
        <end position="382"/>
    </location>
</feature>
<feature type="transmembrane region" description="Helical" evidence="7">
    <location>
        <begin position="259"/>
        <end position="281"/>
    </location>
</feature>
<feature type="compositionally biased region" description="Basic and acidic residues" evidence="6">
    <location>
        <begin position="40"/>
        <end position="49"/>
    </location>
</feature>
<feature type="transmembrane region" description="Helical" evidence="7">
    <location>
        <begin position="103"/>
        <end position="123"/>
    </location>
</feature>
<name>Q5AUS2_EMENI</name>
<feature type="transmembrane region" description="Helical" evidence="7">
    <location>
        <begin position="465"/>
        <end position="483"/>
    </location>
</feature>
<reference evidence="9" key="1">
    <citation type="journal article" date="2005" name="Nature">
        <title>Sequencing of Aspergillus nidulans and comparative analysis with A. fumigatus and A. oryzae.</title>
        <authorList>
            <person name="Galagan J.E."/>
            <person name="Calvo S.E."/>
            <person name="Cuomo C."/>
            <person name="Ma L.J."/>
            <person name="Wortman J.R."/>
            <person name="Batzoglou S."/>
            <person name="Lee S.I."/>
            <person name="Basturkmen M."/>
            <person name="Spevak C.C."/>
            <person name="Clutterbuck J."/>
            <person name="Kapitonov V."/>
            <person name="Jurka J."/>
            <person name="Scazzocchio C."/>
            <person name="Farman M."/>
            <person name="Butler J."/>
            <person name="Purcell S."/>
            <person name="Harris S."/>
            <person name="Braus G.H."/>
            <person name="Draht O."/>
            <person name="Busch S."/>
            <person name="D'Enfert C."/>
            <person name="Bouchier C."/>
            <person name="Goldman G.H."/>
            <person name="Bell-Pedersen D."/>
            <person name="Griffiths-Jones S."/>
            <person name="Doonan J.H."/>
            <person name="Yu J."/>
            <person name="Vienken K."/>
            <person name="Pain A."/>
            <person name="Freitag M."/>
            <person name="Selker E.U."/>
            <person name="Archer D.B."/>
            <person name="Penalva M.A."/>
            <person name="Oakley B.R."/>
            <person name="Momany M."/>
            <person name="Tanaka T."/>
            <person name="Kumagai T."/>
            <person name="Asai K."/>
            <person name="Machida M."/>
            <person name="Nierman W.C."/>
            <person name="Denning D.W."/>
            <person name="Caddick M."/>
            <person name="Hynes M."/>
            <person name="Paoletti M."/>
            <person name="Fischer R."/>
            <person name="Miller B."/>
            <person name="Dyer P."/>
            <person name="Sachs M.S."/>
            <person name="Osmani S.A."/>
            <person name="Birren B.W."/>
        </authorList>
    </citation>
    <scope>NUCLEOTIDE SEQUENCE [LARGE SCALE GENOMIC DNA]</scope>
    <source>
        <strain evidence="9">FGSC A4 / ATCC 38163 / CBS 112.46 / NRRL 194 / M139</strain>
    </source>
</reference>
<evidence type="ECO:0000256" key="6">
    <source>
        <dbReference type="SAM" id="MobiDB-lite"/>
    </source>
</evidence>
<evidence type="ECO:0000256" key="5">
    <source>
        <dbReference type="ARBA" id="ARBA00023136"/>
    </source>
</evidence>
<dbReference type="OMA" id="SNAFVWD"/>
<dbReference type="Proteomes" id="UP000000560">
    <property type="component" value="Chromosome II"/>
</dbReference>
<dbReference type="EMBL" id="BN001302">
    <property type="protein sequence ID" value="CBF73597.1"/>
    <property type="molecule type" value="Genomic_DNA"/>
</dbReference>
<feature type="transmembrane region" description="Helical" evidence="7">
    <location>
        <begin position="388"/>
        <end position="414"/>
    </location>
</feature>
<dbReference type="InParanoid" id="Q5AUS2"/>
<evidence type="ECO:0000256" key="4">
    <source>
        <dbReference type="ARBA" id="ARBA00022989"/>
    </source>
</evidence>
<dbReference type="HOGENOM" id="CLU_004495_6_2_1"/>
<dbReference type="OrthoDB" id="3257095at2759"/>
<dbReference type="PIRSF" id="PIRSF006060">
    <property type="entry name" value="AA_transporter"/>
    <property type="match status" value="1"/>
</dbReference>
<evidence type="ECO:0000256" key="7">
    <source>
        <dbReference type="SAM" id="Phobius"/>
    </source>
</evidence>
<dbReference type="GeneID" id="2869114"/>
<evidence type="ECO:0000313" key="9">
    <source>
        <dbReference type="Proteomes" id="UP000000560"/>
    </source>
</evidence>
<feature type="compositionally biased region" description="Basic and acidic residues" evidence="6">
    <location>
        <begin position="11"/>
        <end position="27"/>
    </location>
</feature>
<dbReference type="GO" id="GO:0015185">
    <property type="term" value="F:gamma-aminobutyric acid transmembrane transporter activity"/>
    <property type="evidence" value="ECO:0000318"/>
    <property type="project" value="GO_Central"/>
</dbReference>
<feature type="transmembrane region" description="Helical" evidence="7">
    <location>
        <begin position="435"/>
        <end position="453"/>
    </location>
</feature>
<sequence>MPLTSVAGAGTERKTASTREVTQRDPDTMEAQRGGGSADDSGRTLAPEDDRFGDAHISYREKQRLDRYLSFLPSLFFSLTLLASWETVAGGLLAGLYNGGPAAIVYGLLVSIVGNMAIAMSLAELASVHPTAGAQYHWTYVLAPWHPRFFSFFQVNIFARRCLGVIETVAGIMHIVILPMIIGVLGRSAVSSNESHNSIEDANNFVWDTFLSGFSGWKDAGVVFSVGLLGVITPLSGVDGIIHMSEEVHNARLTIPRSMVWGTLLNGIMALGYAIAILYFMGPSPEAYASALLTSTGYPIIEITYRVTGSKAATFMLIATGMSSGWIAFFNGLASVTRLMWAFARDNGLPFSDFFVKVDRRLKIPLRALGLVTGWIFVLSFMQMGSTAAFNGIMSLSALGLYISYLFPLSFLVWGRLKGDVPSGAYSLGRWGLTLNLVAILFATYFAVFLPFPPTLPVTPENMNFSGPVLGFIMLCSCVDWVARGRHKWTGPTMRYPRG</sequence>
<evidence type="ECO:0000313" key="8">
    <source>
        <dbReference type="EMBL" id="CBF73597.1"/>
    </source>
</evidence>
<dbReference type="Pfam" id="PF13520">
    <property type="entry name" value="AA_permease_2"/>
    <property type="match status" value="1"/>
</dbReference>
<evidence type="ECO:0000256" key="1">
    <source>
        <dbReference type="ARBA" id="ARBA00004141"/>
    </source>
</evidence>
<accession>C8V593</accession>
<protein>
    <submittedName>
        <fullName evidence="8">GABA transporter, putative (Eurofung)</fullName>
    </submittedName>
</protein>
<evidence type="ECO:0000256" key="3">
    <source>
        <dbReference type="ARBA" id="ARBA00022692"/>
    </source>
</evidence>
<dbReference type="AlphaFoldDB" id="Q5AUS2"/>
<keyword evidence="5 7" id="KW-0472">Membrane</keyword>
<dbReference type="RefSeq" id="XP_681227.1">
    <property type="nucleotide sequence ID" value="XM_676135.1"/>
</dbReference>
<gene>
    <name evidence="8" type="ORF">ANIA_07958</name>
</gene>
<feature type="region of interest" description="Disordered" evidence="6">
    <location>
        <begin position="1"/>
        <end position="49"/>
    </location>
</feature>
<keyword evidence="4 7" id="KW-1133">Transmembrane helix</keyword>
<reference evidence="9" key="2">
    <citation type="journal article" date="2009" name="Fungal Genet. Biol.">
        <title>The 2008 update of the Aspergillus nidulans genome annotation: a community effort.</title>
        <authorList>
            <person name="Wortman J.R."/>
            <person name="Gilsenan J.M."/>
            <person name="Joardar V."/>
            <person name="Deegan J."/>
            <person name="Clutterbuck J."/>
            <person name="Andersen M.R."/>
            <person name="Archer D."/>
            <person name="Bencina M."/>
            <person name="Braus G."/>
            <person name="Coutinho P."/>
            <person name="von Dohren H."/>
            <person name="Doonan J."/>
            <person name="Driessen A.J."/>
            <person name="Durek P."/>
            <person name="Espeso E."/>
            <person name="Fekete E."/>
            <person name="Flipphi M."/>
            <person name="Estrada C.G."/>
            <person name="Geysens S."/>
            <person name="Goldman G."/>
            <person name="de Groot P.W."/>
            <person name="Hansen K."/>
            <person name="Harris S.D."/>
            <person name="Heinekamp T."/>
            <person name="Helmstaedt K."/>
            <person name="Henrissat B."/>
            <person name="Hofmann G."/>
            <person name="Homan T."/>
            <person name="Horio T."/>
            <person name="Horiuchi H."/>
            <person name="James S."/>
            <person name="Jones M."/>
            <person name="Karaffa L."/>
            <person name="Karanyi Z."/>
            <person name="Kato M."/>
            <person name="Keller N."/>
            <person name="Kelly D.E."/>
            <person name="Kiel J.A."/>
            <person name="Kim J.M."/>
            <person name="van der Klei I.J."/>
            <person name="Klis F.M."/>
            <person name="Kovalchuk A."/>
            <person name="Krasevec N."/>
            <person name="Kubicek C.P."/>
            <person name="Liu B."/>
            <person name="Maccabe A."/>
            <person name="Meyer V."/>
            <person name="Mirabito P."/>
            <person name="Miskei M."/>
            <person name="Mos M."/>
            <person name="Mullins J."/>
            <person name="Nelson D.R."/>
            <person name="Nielsen J."/>
            <person name="Oakley B.R."/>
            <person name="Osmani S.A."/>
            <person name="Pakula T."/>
            <person name="Paszewski A."/>
            <person name="Paulsen I."/>
            <person name="Pilsyk S."/>
            <person name="Pocsi I."/>
            <person name="Punt P.J."/>
            <person name="Ram A.F."/>
            <person name="Ren Q."/>
            <person name="Robellet X."/>
            <person name="Robson G."/>
            <person name="Seiboth B."/>
            <person name="van Solingen P."/>
            <person name="Specht T."/>
            <person name="Sun J."/>
            <person name="Taheri-Talesh N."/>
            <person name="Takeshita N."/>
            <person name="Ussery D."/>
            <person name="vanKuyk P.A."/>
            <person name="Visser H."/>
            <person name="van de Vondervoort P.J."/>
            <person name="de Vries R.P."/>
            <person name="Walton J."/>
            <person name="Xiang X."/>
            <person name="Xiong Y."/>
            <person name="Zeng A.P."/>
            <person name="Brandt B.W."/>
            <person name="Cornell M.J."/>
            <person name="van den Hondel C.A."/>
            <person name="Visser J."/>
            <person name="Oliver S.G."/>
            <person name="Turner G."/>
        </authorList>
    </citation>
    <scope>GENOME REANNOTATION</scope>
    <source>
        <strain evidence="9">FGSC A4 / ATCC 38163 / CBS 112.46 / NRRL 194 / M139</strain>
    </source>
</reference>
<dbReference type="KEGG" id="ani:ANIA_07958"/>
<dbReference type="VEuPathDB" id="FungiDB:AN7958"/>
<dbReference type="PANTHER" id="PTHR45649">
    <property type="entry name" value="AMINO-ACID PERMEASE BAT1"/>
    <property type="match status" value="1"/>
</dbReference>
<feature type="transmembrane region" description="Helical" evidence="7">
    <location>
        <begin position="68"/>
        <end position="97"/>
    </location>
</feature>
<dbReference type="Gene3D" id="1.20.1740.10">
    <property type="entry name" value="Amino acid/polyamine transporter I"/>
    <property type="match status" value="2"/>
</dbReference>
<keyword evidence="2" id="KW-0813">Transport</keyword>
<dbReference type="eggNOG" id="KOG1289">
    <property type="taxonomic scope" value="Eukaryota"/>
</dbReference>
<evidence type="ECO:0000256" key="2">
    <source>
        <dbReference type="ARBA" id="ARBA00022448"/>
    </source>
</evidence>
<feature type="transmembrane region" description="Helical" evidence="7">
    <location>
        <begin position="220"/>
        <end position="238"/>
    </location>
</feature>
<keyword evidence="9" id="KW-1185">Reference proteome</keyword>
<keyword evidence="3 7" id="KW-0812">Transmembrane</keyword>
<dbReference type="GO" id="GO:0015812">
    <property type="term" value="P:gamma-aminobutyric acid transport"/>
    <property type="evidence" value="ECO:0000318"/>
    <property type="project" value="GO_Central"/>
</dbReference>
<dbReference type="PANTHER" id="PTHR45649:SF5">
    <property type="entry name" value="GABA TRANSPORTER (EUROFUNG)-RELATED"/>
    <property type="match status" value="1"/>
</dbReference>
<accession>Q5AUS2</accession>
<proteinExistence type="predicted"/>
<dbReference type="GO" id="GO:0016020">
    <property type="term" value="C:membrane"/>
    <property type="evidence" value="ECO:0007669"/>
    <property type="project" value="UniProtKB-SubCell"/>
</dbReference>
<feature type="transmembrane region" description="Helical" evidence="7">
    <location>
        <begin position="162"/>
        <end position="185"/>
    </location>
</feature>
<comment type="subcellular location">
    <subcellularLocation>
        <location evidence="1">Membrane</location>
        <topology evidence="1">Multi-pass membrane protein</topology>
    </subcellularLocation>
</comment>